<evidence type="ECO:0000313" key="3">
    <source>
        <dbReference type="EMBL" id="GAA3362318.1"/>
    </source>
</evidence>
<comment type="caution">
    <text evidence="3">The sequence shown here is derived from an EMBL/GenBank/DDBJ whole genome shotgun (WGS) entry which is preliminary data.</text>
</comment>
<evidence type="ECO:0000256" key="1">
    <source>
        <dbReference type="SAM" id="MobiDB-lite"/>
    </source>
</evidence>
<evidence type="ECO:0000313" key="4">
    <source>
        <dbReference type="Proteomes" id="UP001500483"/>
    </source>
</evidence>
<proteinExistence type="predicted"/>
<gene>
    <name evidence="3" type="ORF">GCM10020366_49770</name>
</gene>
<feature type="transmembrane region" description="Helical" evidence="2">
    <location>
        <begin position="67"/>
        <end position="85"/>
    </location>
</feature>
<sequence>MPAASPAPHHATPQRTEGSTKARGTRLLGVDLARFVAIFGMFVIHFGAPFCGGFVEVGLAQASSGRATALFTFLAGVSLAMLTGRGRPLTGSALRDARVRVAVRAVLLLLIGLALAKSTEATGFLLTVIIPFYGVYFLLSLPFLGMSPRGTGIAAAVLVLAGPQLSFLLRWLLAGDNAVAAAAGAWHSVDPGNLIADLGVVDLLLTGFYPAATYLALVLAGLTLGRLDLRSRALRLRLGIGGAAVATATYVTTALLGLTYPPLPDVLTEGTVPLEHPELLLAARAHSGSSFELIASLGIAVAILALCLELADRYERPLLPLIKAGTMALTLYALHALVMSWQIVVGGWPLSGVPETLDELASMGPEAEWVPNLPAFPADGHRPEGIVGFVNTYMSELFLLFSLGFANLWKRFFRRGPLEGAVSAAVDLCTRKLSYR</sequence>
<feature type="transmembrane region" description="Helical" evidence="2">
    <location>
        <begin position="386"/>
        <end position="409"/>
    </location>
</feature>
<keyword evidence="2" id="KW-0472">Membrane</keyword>
<feature type="transmembrane region" description="Helical" evidence="2">
    <location>
        <begin position="236"/>
        <end position="260"/>
    </location>
</feature>
<feature type="transmembrane region" description="Helical" evidence="2">
    <location>
        <begin position="32"/>
        <end position="55"/>
    </location>
</feature>
<feature type="transmembrane region" description="Helical" evidence="2">
    <location>
        <begin position="153"/>
        <end position="173"/>
    </location>
</feature>
<dbReference type="EMBL" id="BAAAYK010000038">
    <property type="protein sequence ID" value="GAA3362318.1"/>
    <property type="molecule type" value="Genomic_DNA"/>
</dbReference>
<dbReference type="PANTHER" id="PTHR30590">
    <property type="entry name" value="INNER MEMBRANE PROTEIN"/>
    <property type="match status" value="1"/>
</dbReference>
<feature type="transmembrane region" description="Helical" evidence="2">
    <location>
        <begin position="203"/>
        <end position="224"/>
    </location>
</feature>
<feature type="region of interest" description="Disordered" evidence="1">
    <location>
        <begin position="1"/>
        <end position="22"/>
    </location>
</feature>
<accession>A0ABP6RX01</accession>
<dbReference type="PANTHER" id="PTHR30590:SF3">
    <property type="entry name" value="HYPOTHETICAL MEMBRANE SPANNING PROTEIN"/>
    <property type="match status" value="1"/>
</dbReference>
<keyword evidence="2" id="KW-1133">Transmembrane helix</keyword>
<feature type="transmembrane region" description="Helical" evidence="2">
    <location>
        <begin position="293"/>
        <end position="311"/>
    </location>
</feature>
<feature type="transmembrane region" description="Helical" evidence="2">
    <location>
        <begin position="97"/>
        <end position="116"/>
    </location>
</feature>
<protein>
    <recommendedName>
        <fullName evidence="5">DUF1624 domain-containing protein</fullName>
    </recommendedName>
</protein>
<dbReference type="RefSeq" id="WP_224959359.1">
    <property type="nucleotide sequence ID" value="NZ_BAAAYK010000038.1"/>
</dbReference>
<organism evidence="3 4">
    <name type="scientific">Saccharopolyspora gregorii</name>
    <dbReference type="NCBI Taxonomy" id="33914"/>
    <lineage>
        <taxon>Bacteria</taxon>
        <taxon>Bacillati</taxon>
        <taxon>Actinomycetota</taxon>
        <taxon>Actinomycetes</taxon>
        <taxon>Pseudonocardiales</taxon>
        <taxon>Pseudonocardiaceae</taxon>
        <taxon>Saccharopolyspora</taxon>
    </lineage>
</organism>
<reference evidence="4" key="1">
    <citation type="journal article" date="2019" name="Int. J. Syst. Evol. Microbiol.">
        <title>The Global Catalogue of Microorganisms (GCM) 10K type strain sequencing project: providing services to taxonomists for standard genome sequencing and annotation.</title>
        <authorList>
            <consortium name="The Broad Institute Genomics Platform"/>
            <consortium name="The Broad Institute Genome Sequencing Center for Infectious Disease"/>
            <person name="Wu L."/>
            <person name="Ma J."/>
        </authorList>
    </citation>
    <scope>NUCLEOTIDE SEQUENCE [LARGE SCALE GENOMIC DNA]</scope>
    <source>
        <strain evidence="4">JCM 9687</strain>
    </source>
</reference>
<name>A0ABP6RX01_9PSEU</name>
<feature type="transmembrane region" description="Helical" evidence="2">
    <location>
        <begin position="122"/>
        <end position="141"/>
    </location>
</feature>
<keyword evidence="2" id="KW-0812">Transmembrane</keyword>
<evidence type="ECO:0000256" key="2">
    <source>
        <dbReference type="SAM" id="Phobius"/>
    </source>
</evidence>
<evidence type="ECO:0008006" key="5">
    <source>
        <dbReference type="Google" id="ProtNLM"/>
    </source>
</evidence>
<feature type="compositionally biased region" description="Low complexity" evidence="1">
    <location>
        <begin position="1"/>
        <end position="13"/>
    </location>
</feature>
<keyword evidence="4" id="KW-1185">Reference proteome</keyword>
<dbReference type="Proteomes" id="UP001500483">
    <property type="component" value="Unassembled WGS sequence"/>
</dbReference>
<dbReference type="InterPro" id="IPR052529">
    <property type="entry name" value="Bact_Transport_Assoc"/>
</dbReference>